<keyword evidence="2" id="KW-1133">Transmembrane helix</keyword>
<accession>A0A7S2SHV8</accession>
<dbReference type="EMBL" id="HBHK01022146">
    <property type="protein sequence ID" value="CAD9699926.1"/>
    <property type="molecule type" value="Transcribed_RNA"/>
</dbReference>
<gene>
    <name evidence="3" type="ORF">QSP1433_LOCUS14083</name>
    <name evidence="4" type="ORF">QSP1433_LOCUS14084</name>
</gene>
<dbReference type="AlphaFoldDB" id="A0A7S2SHV8"/>
<feature type="region of interest" description="Disordered" evidence="1">
    <location>
        <begin position="89"/>
        <end position="111"/>
    </location>
</feature>
<organism evidence="3">
    <name type="scientific">Mucochytrium quahogii</name>
    <dbReference type="NCBI Taxonomy" id="96639"/>
    <lineage>
        <taxon>Eukaryota</taxon>
        <taxon>Sar</taxon>
        <taxon>Stramenopiles</taxon>
        <taxon>Bigyra</taxon>
        <taxon>Labyrinthulomycetes</taxon>
        <taxon>Thraustochytrida</taxon>
        <taxon>Thraustochytriidae</taxon>
        <taxon>Mucochytrium</taxon>
    </lineage>
</organism>
<evidence type="ECO:0000313" key="3">
    <source>
        <dbReference type="EMBL" id="CAD9699926.1"/>
    </source>
</evidence>
<feature type="transmembrane region" description="Helical" evidence="2">
    <location>
        <begin position="20"/>
        <end position="38"/>
    </location>
</feature>
<protein>
    <submittedName>
        <fullName evidence="3">Uncharacterized protein</fullName>
    </submittedName>
</protein>
<sequence length="625" mass="69503">MGSKSQLSKPQFENKPRYPACILLLLSFYFYIFVLDLLDVNVDDGSGLVQTFETFKEKKLEEHRRTEAVLAEQNRIRVEAYVQTYEGDTNRPWENPFSTEQATKVSRKNDKEETNGLFTQLENGIAEYLHENEALIKSSEEVHSLTNDSQLVTIKLTKRQVVLENAFDKLATIEASLHPRDYKYTSVLADERLTMPPTVELPGKQTGGFFSSILSSFSSRGKDKHTVSEDDTTTEDRHMTLRSSEEFATIAGKIKSDSALAFENGLIEIGYPRHTKAGTSSGLPLWLISYGRRCPSSQAIEAKDPTPKRHVMVCSTLREKPGRMFFLGTNLTDRAGIQAGLGSTLGEAYSALPPLQVTGVHPFYTEEGREALESLPGPFIVMQHRGTGKPQRVHGVKSFLSNKQYISQAQGLVAISTQSFDDNLLWDDKFAFSIRTWMVVFQGRPFLAFGVDGDIVRSTVPKSTLPEKPSTDQLCQAYFPSFLLSDDTYKQDNGQVEIAPLETLKPKLVSLGIIASEEEFQPKFISALRARVASIALASRDSFPAATETGSLSVQHIALDFTLSKDGELRLQNGASDASLLATTEHTRGTLTGQTIHVIERILLGDSEYPELNLLADEENGFVYK</sequence>
<dbReference type="EMBL" id="HBHK01022147">
    <property type="protein sequence ID" value="CAD9699929.1"/>
    <property type="molecule type" value="Transcribed_RNA"/>
</dbReference>
<evidence type="ECO:0000256" key="1">
    <source>
        <dbReference type="SAM" id="MobiDB-lite"/>
    </source>
</evidence>
<name>A0A7S2SHV8_9STRA</name>
<keyword evidence="2" id="KW-0812">Transmembrane</keyword>
<reference evidence="3" key="1">
    <citation type="submission" date="2021-01" db="EMBL/GenBank/DDBJ databases">
        <authorList>
            <person name="Corre E."/>
            <person name="Pelletier E."/>
            <person name="Niang G."/>
            <person name="Scheremetjew M."/>
            <person name="Finn R."/>
            <person name="Kale V."/>
            <person name="Holt S."/>
            <person name="Cochrane G."/>
            <person name="Meng A."/>
            <person name="Brown T."/>
            <person name="Cohen L."/>
        </authorList>
    </citation>
    <scope>NUCLEOTIDE SEQUENCE</scope>
    <source>
        <strain evidence="3">NY070348D</strain>
    </source>
</reference>
<evidence type="ECO:0000256" key="2">
    <source>
        <dbReference type="SAM" id="Phobius"/>
    </source>
</evidence>
<evidence type="ECO:0000313" key="4">
    <source>
        <dbReference type="EMBL" id="CAD9699929.1"/>
    </source>
</evidence>
<keyword evidence="2" id="KW-0472">Membrane</keyword>
<proteinExistence type="predicted"/>